<dbReference type="Gene3D" id="3.40.50.150">
    <property type="entry name" value="Vaccinia Virus protein VP39"/>
    <property type="match status" value="1"/>
</dbReference>
<protein>
    <submittedName>
        <fullName evidence="5">Ubiquinone biosynthesis O-methyltransferase</fullName>
        <ecNumber evidence="5">2.1.1.222</ecNumber>
    </submittedName>
</protein>
<dbReference type="PANTHER" id="PTHR43464">
    <property type="entry name" value="METHYLTRANSFERASE"/>
    <property type="match status" value="1"/>
</dbReference>
<evidence type="ECO:0000256" key="2">
    <source>
        <dbReference type="ARBA" id="ARBA00022679"/>
    </source>
</evidence>
<dbReference type="OrthoDB" id="9800454at2"/>
<dbReference type="SUPFAM" id="SSF53335">
    <property type="entry name" value="S-adenosyl-L-methionine-dependent methyltransferases"/>
    <property type="match status" value="1"/>
</dbReference>
<dbReference type="GO" id="GO:0032259">
    <property type="term" value="P:methylation"/>
    <property type="evidence" value="ECO:0007669"/>
    <property type="project" value="UniProtKB-KW"/>
</dbReference>
<keyword evidence="1 5" id="KW-0489">Methyltransferase</keyword>
<keyword evidence="2 5" id="KW-0808">Transferase</keyword>
<dbReference type="AlphaFoldDB" id="A0A518D9Z0"/>
<evidence type="ECO:0000313" key="6">
    <source>
        <dbReference type="Proteomes" id="UP000317429"/>
    </source>
</evidence>
<dbReference type="GO" id="GO:0102208">
    <property type="term" value="F:2-polyprenyl-6-hydroxyphenol methylase activity"/>
    <property type="evidence" value="ECO:0007669"/>
    <property type="project" value="UniProtKB-EC"/>
</dbReference>
<feature type="domain" description="Methyltransferase" evidence="4">
    <location>
        <begin position="71"/>
        <end position="164"/>
    </location>
</feature>
<dbReference type="EMBL" id="CP036291">
    <property type="protein sequence ID" value="QDU88246.1"/>
    <property type="molecule type" value="Genomic_DNA"/>
</dbReference>
<organism evidence="5 6">
    <name type="scientific">Pirellulimonas nuda</name>
    <dbReference type="NCBI Taxonomy" id="2528009"/>
    <lineage>
        <taxon>Bacteria</taxon>
        <taxon>Pseudomonadati</taxon>
        <taxon>Planctomycetota</taxon>
        <taxon>Planctomycetia</taxon>
        <taxon>Pirellulales</taxon>
        <taxon>Lacipirellulaceae</taxon>
        <taxon>Pirellulimonas</taxon>
    </lineage>
</organism>
<dbReference type="KEGG" id="pnd:Pla175_16200"/>
<accession>A0A518D9Z0</accession>
<evidence type="ECO:0000256" key="3">
    <source>
        <dbReference type="ARBA" id="ARBA00022691"/>
    </source>
</evidence>
<keyword evidence="6" id="KW-1185">Reference proteome</keyword>
<dbReference type="CDD" id="cd02440">
    <property type="entry name" value="AdoMet_MTases"/>
    <property type="match status" value="1"/>
</dbReference>
<keyword evidence="3" id="KW-0949">S-adenosyl-L-methionine</keyword>
<dbReference type="InterPro" id="IPR029063">
    <property type="entry name" value="SAM-dependent_MTases_sf"/>
</dbReference>
<dbReference type="Proteomes" id="UP000317429">
    <property type="component" value="Chromosome"/>
</dbReference>
<gene>
    <name evidence="5" type="primary">ubiG</name>
    <name evidence="5" type="ORF">Pla175_16200</name>
</gene>
<dbReference type="Pfam" id="PF13649">
    <property type="entry name" value="Methyltransf_25"/>
    <property type="match status" value="1"/>
</dbReference>
<evidence type="ECO:0000256" key="1">
    <source>
        <dbReference type="ARBA" id="ARBA00022603"/>
    </source>
</evidence>
<name>A0A518D9Z0_9BACT</name>
<dbReference type="InterPro" id="IPR041698">
    <property type="entry name" value="Methyltransf_25"/>
</dbReference>
<dbReference type="PANTHER" id="PTHR43464:SF19">
    <property type="entry name" value="UBIQUINONE BIOSYNTHESIS O-METHYLTRANSFERASE, MITOCHONDRIAL"/>
    <property type="match status" value="1"/>
</dbReference>
<keyword evidence="5" id="KW-0830">Ubiquinone</keyword>
<dbReference type="RefSeq" id="WP_145282969.1">
    <property type="nucleotide sequence ID" value="NZ_CP036291.1"/>
</dbReference>
<dbReference type="EC" id="2.1.1.222" evidence="5"/>
<proteinExistence type="predicted"/>
<sequence>MFLPISIVSGRSLRHRRLQPELMDDPEIDPRLHAAALRGLNRINAASRTAPSLWRAIRKATGVRRGDRLRVLDVACGGGDVARGLWRHGRRAGVALSLHGVDISPTAVERARAHTPPGTAVSYSVADALQGPLPFDFDVVTCTLFLHHLPEADAARLLKQLAQAARVAVIVSDLRRSTAGYWLAQAACRTLTRSPIVHVDGPRSVEGAFTIEEFRQLANEAGLHGVRVGRQWPQRLLAVWRRES</sequence>
<evidence type="ECO:0000259" key="4">
    <source>
        <dbReference type="Pfam" id="PF13649"/>
    </source>
</evidence>
<reference evidence="5 6" key="1">
    <citation type="submission" date="2019-02" db="EMBL/GenBank/DDBJ databases">
        <title>Deep-cultivation of Planctomycetes and their phenomic and genomic characterization uncovers novel biology.</title>
        <authorList>
            <person name="Wiegand S."/>
            <person name="Jogler M."/>
            <person name="Boedeker C."/>
            <person name="Pinto D."/>
            <person name="Vollmers J."/>
            <person name="Rivas-Marin E."/>
            <person name="Kohn T."/>
            <person name="Peeters S.H."/>
            <person name="Heuer A."/>
            <person name="Rast P."/>
            <person name="Oberbeckmann S."/>
            <person name="Bunk B."/>
            <person name="Jeske O."/>
            <person name="Meyerdierks A."/>
            <person name="Storesund J.E."/>
            <person name="Kallscheuer N."/>
            <person name="Luecker S."/>
            <person name="Lage O.M."/>
            <person name="Pohl T."/>
            <person name="Merkel B.J."/>
            <person name="Hornburger P."/>
            <person name="Mueller R.-W."/>
            <person name="Bruemmer F."/>
            <person name="Labrenz M."/>
            <person name="Spormann A.M."/>
            <person name="Op den Camp H."/>
            <person name="Overmann J."/>
            <person name="Amann R."/>
            <person name="Jetten M.S.M."/>
            <person name="Mascher T."/>
            <person name="Medema M.H."/>
            <person name="Devos D.P."/>
            <person name="Kaster A.-K."/>
            <person name="Ovreas L."/>
            <person name="Rohde M."/>
            <person name="Galperin M.Y."/>
            <person name="Jogler C."/>
        </authorList>
    </citation>
    <scope>NUCLEOTIDE SEQUENCE [LARGE SCALE GENOMIC DNA]</scope>
    <source>
        <strain evidence="5 6">Pla175</strain>
    </source>
</reference>
<evidence type="ECO:0000313" key="5">
    <source>
        <dbReference type="EMBL" id="QDU88246.1"/>
    </source>
</evidence>